<dbReference type="CDD" id="cd16917">
    <property type="entry name" value="HATPase_UhpB-NarQ-NarX-like"/>
    <property type="match status" value="1"/>
</dbReference>
<keyword evidence="9" id="KW-0175">Coiled coil</keyword>
<evidence type="ECO:0000256" key="10">
    <source>
        <dbReference type="SAM" id="Phobius"/>
    </source>
</evidence>
<proteinExistence type="predicted"/>
<dbReference type="EMBL" id="PVZG01000014">
    <property type="protein sequence ID" value="PRY23901.1"/>
    <property type="molecule type" value="Genomic_DNA"/>
</dbReference>
<keyword evidence="5" id="KW-0547">Nucleotide-binding</keyword>
<evidence type="ECO:0000256" key="5">
    <source>
        <dbReference type="ARBA" id="ARBA00022741"/>
    </source>
</evidence>
<accession>A0A2T0RRW9</accession>
<feature type="transmembrane region" description="Helical" evidence="10">
    <location>
        <begin position="82"/>
        <end position="100"/>
    </location>
</feature>
<feature type="transmembrane region" description="Helical" evidence="10">
    <location>
        <begin position="107"/>
        <end position="125"/>
    </location>
</feature>
<feature type="domain" description="Histidine kinase/HSP90-like ATPase" evidence="11">
    <location>
        <begin position="299"/>
        <end position="390"/>
    </location>
</feature>
<evidence type="ECO:0000259" key="12">
    <source>
        <dbReference type="Pfam" id="PF07730"/>
    </source>
</evidence>
<feature type="domain" description="Signal transduction histidine kinase subgroup 3 dimerisation and phosphoacceptor" evidence="12">
    <location>
        <begin position="185"/>
        <end position="250"/>
    </location>
</feature>
<dbReference type="InterPro" id="IPR036890">
    <property type="entry name" value="HATPase_C_sf"/>
</dbReference>
<name>A0A2T0RRW9_9ACTN</name>
<evidence type="ECO:0000256" key="9">
    <source>
        <dbReference type="SAM" id="Coils"/>
    </source>
</evidence>
<feature type="coiled-coil region" evidence="9">
    <location>
        <begin position="166"/>
        <end position="195"/>
    </location>
</feature>
<keyword evidence="6 13" id="KW-0418">Kinase</keyword>
<dbReference type="InterPro" id="IPR050482">
    <property type="entry name" value="Sensor_HK_TwoCompSys"/>
</dbReference>
<evidence type="ECO:0000256" key="6">
    <source>
        <dbReference type="ARBA" id="ARBA00022777"/>
    </source>
</evidence>
<reference evidence="13 14" key="1">
    <citation type="submission" date="2018-03" db="EMBL/GenBank/DDBJ databases">
        <title>Genomic Encyclopedia of Archaeal and Bacterial Type Strains, Phase II (KMG-II): from individual species to whole genera.</title>
        <authorList>
            <person name="Goeker M."/>
        </authorList>
    </citation>
    <scope>NUCLEOTIDE SEQUENCE [LARGE SCALE GENOMIC DNA]</scope>
    <source>
        <strain evidence="13 14">DSM 45348</strain>
    </source>
</reference>
<dbReference type="EC" id="2.7.13.3" evidence="2"/>
<evidence type="ECO:0000256" key="7">
    <source>
        <dbReference type="ARBA" id="ARBA00022840"/>
    </source>
</evidence>
<protein>
    <recommendedName>
        <fullName evidence="2">histidine kinase</fullName>
        <ecNumber evidence="2">2.7.13.3</ecNumber>
    </recommendedName>
</protein>
<dbReference type="PANTHER" id="PTHR24421">
    <property type="entry name" value="NITRATE/NITRITE SENSOR PROTEIN NARX-RELATED"/>
    <property type="match status" value="1"/>
</dbReference>
<dbReference type="AlphaFoldDB" id="A0A2T0RRW9"/>
<dbReference type="Gene3D" id="1.20.5.1930">
    <property type="match status" value="1"/>
</dbReference>
<keyword evidence="10" id="KW-1133">Transmembrane helix</keyword>
<dbReference type="PANTHER" id="PTHR24421:SF10">
    <property type="entry name" value="NITRATE_NITRITE SENSOR PROTEIN NARQ"/>
    <property type="match status" value="1"/>
</dbReference>
<evidence type="ECO:0000256" key="4">
    <source>
        <dbReference type="ARBA" id="ARBA00022679"/>
    </source>
</evidence>
<dbReference type="Pfam" id="PF07730">
    <property type="entry name" value="HisKA_3"/>
    <property type="match status" value="1"/>
</dbReference>
<sequence>MAGVRPVAKRWRLIVGSSAGLLLVFTATTAILGYDVPVLAAYAAATAQCAALPLALLRPWPATALQLAGVGLFAWTQPAGDGMWPLSVPVMVVLVAYIGLIGLTRSWSVAVLVWWVTVLFCLVLVQTGPHGRTGAEASLIIFATNSVLVLFATIGWTQRGRVRRELADARRDIALEQAQRALVEERNRIARELHDVVAHSMSVIHMQATSAAYRIKDIDPESKAEFSRIAAGTRSTLREMRQLLALLRDETADSDLRPMPDLQHLGELAESARRGGVPVDLEVRGDLQQAGLADSIGLAAYRIVQESLSNVVRHAPGAPTRVRVSADDGELFVEIVNDVPARVPRPIEEPNQAGHGVVGMRERARLAGGSVEIGARPAGGYRVAARFPLPPTDEAEGDVR</sequence>
<gene>
    <name evidence="13" type="ORF">CLV70_11431</name>
</gene>
<evidence type="ECO:0000256" key="3">
    <source>
        <dbReference type="ARBA" id="ARBA00022553"/>
    </source>
</evidence>
<evidence type="ECO:0000313" key="13">
    <source>
        <dbReference type="EMBL" id="PRY23901.1"/>
    </source>
</evidence>
<dbReference type="GO" id="GO:0005524">
    <property type="term" value="F:ATP binding"/>
    <property type="evidence" value="ECO:0007669"/>
    <property type="project" value="UniProtKB-KW"/>
</dbReference>
<dbReference type="GO" id="GO:0046983">
    <property type="term" value="F:protein dimerization activity"/>
    <property type="evidence" value="ECO:0007669"/>
    <property type="project" value="InterPro"/>
</dbReference>
<dbReference type="GO" id="GO:0016020">
    <property type="term" value="C:membrane"/>
    <property type="evidence" value="ECO:0007669"/>
    <property type="project" value="InterPro"/>
</dbReference>
<dbReference type="Gene3D" id="3.30.565.10">
    <property type="entry name" value="Histidine kinase-like ATPase, C-terminal domain"/>
    <property type="match status" value="1"/>
</dbReference>
<keyword evidence="4" id="KW-0808">Transferase</keyword>
<comment type="catalytic activity">
    <reaction evidence="1">
        <text>ATP + protein L-histidine = ADP + protein N-phospho-L-histidine.</text>
        <dbReference type="EC" id="2.7.13.3"/>
    </reaction>
</comment>
<evidence type="ECO:0000256" key="2">
    <source>
        <dbReference type="ARBA" id="ARBA00012438"/>
    </source>
</evidence>
<keyword evidence="7" id="KW-0067">ATP-binding</keyword>
<dbReference type="InterPro" id="IPR011712">
    <property type="entry name" value="Sig_transdc_His_kin_sub3_dim/P"/>
</dbReference>
<comment type="caution">
    <text evidence="13">The sequence shown here is derived from an EMBL/GenBank/DDBJ whole genome shotgun (WGS) entry which is preliminary data.</text>
</comment>
<keyword evidence="10" id="KW-0812">Transmembrane</keyword>
<dbReference type="Pfam" id="PF02518">
    <property type="entry name" value="HATPase_c"/>
    <property type="match status" value="1"/>
</dbReference>
<keyword evidence="8" id="KW-0902">Two-component regulatory system</keyword>
<dbReference type="InterPro" id="IPR003594">
    <property type="entry name" value="HATPase_dom"/>
</dbReference>
<dbReference type="Proteomes" id="UP000239209">
    <property type="component" value="Unassembled WGS sequence"/>
</dbReference>
<keyword evidence="3" id="KW-0597">Phosphoprotein</keyword>
<evidence type="ECO:0000256" key="8">
    <source>
        <dbReference type="ARBA" id="ARBA00023012"/>
    </source>
</evidence>
<keyword evidence="10" id="KW-0472">Membrane</keyword>
<evidence type="ECO:0000313" key="14">
    <source>
        <dbReference type="Proteomes" id="UP000239209"/>
    </source>
</evidence>
<feature type="transmembrane region" description="Helical" evidence="10">
    <location>
        <begin position="137"/>
        <end position="156"/>
    </location>
</feature>
<evidence type="ECO:0000259" key="11">
    <source>
        <dbReference type="Pfam" id="PF02518"/>
    </source>
</evidence>
<evidence type="ECO:0000256" key="1">
    <source>
        <dbReference type="ARBA" id="ARBA00000085"/>
    </source>
</evidence>
<organism evidence="13 14">
    <name type="scientific">Pseudosporangium ferrugineum</name>
    <dbReference type="NCBI Taxonomy" id="439699"/>
    <lineage>
        <taxon>Bacteria</taxon>
        <taxon>Bacillati</taxon>
        <taxon>Actinomycetota</taxon>
        <taxon>Actinomycetes</taxon>
        <taxon>Micromonosporales</taxon>
        <taxon>Micromonosporaceae</taxon>
        <taxon>Pseudosporangium</taxon>
    </lineage>
</organism>
<dbReference type="GO" id="GO:0000155">
    <property type="term" value="F:phosphorelay sensor kinase activity"/>
    <property type="evidence" value="ECO:0007669"/>
    <property type="project" value="InterPro"/>
</dbReference>
<dbReference type="SUPFAM" id="SSF55874">
    <property type="entry name" value="ATPase domain of HSP90 chaperone/DNA topoisomerase II/histidine kinase"/>
    <property type="match status" value="1"/>
</dbReference>
<keyword evidence="14" id="KW-1185">Reference proteome</keyword>